<dbReference type="InterPro" id="IPR023620">
    <property type="entry name" value="SmpB"/>
</dbReference>
<evidence type="ECO:0000256" key="3">
    <source>
        <dbReference type="SAM" id="MobiDB-lite"/>
    </source>
</evidence>
<feature type="compositionally biased region" description="Basic and acidic residues" evidence="3">
    <location>
        <begin position="129"/>
        <end position="145"/>
    </location>
</feature>
<organism evidence="4">
    <name type="scientific">hydrothermal vent metagenome</name>
    <dbReference type="NCBI Taxonomy" id="652676"/>
    <lineage>
        <taxon>unclassified sequences</taxon>
        <taxon>metagenomes</taxon>
        <taxon>ecological metagenomes</taxon>
    </lineage>
</organism>
<dbReference type="Gene3D" id="2.40.280.10">
    <property type="match status" value="1"/>
</dbReference>
<keyword evidence="2" id="KW-0694">RNA-binding</keyword>
<dbReference type="SUPFAM" id="SSF74982">
    <property type="entry name" value="Small protein B (SmpB)"/>
    <property type="match status" value="1"/>
</dbReference>
<dbReference type="NCBIfam" id="TIGR00086">
    <property type="entry name" value="smpB"/>
    <property type="match status" value="1"/>
</dbReference>
<dbReference type="GO" id="GO:0070930">
    <property type="term" value="P:trans-translation-dependent protein tagging"/>
    <property type="evidence" value="ECO:0007669"/>
    <property type="project" value="TreeGrafter"/>
</dbReference>
<feature type="region of interest" description="Disordered" evidence="3">
    <location>
        <begin position="125"/>
        <end position="152"/>
    </location>
</feature>
<dbReference type="NCBIfam" id="NF003843">
    <property type="entry name" value="PRK05422.1"/>
    <property type="match status" value="1"/>
</dbReference>
<dbReference type="InterPro" id="IPR000037">
    <property type="entry name" value="SsrA-bd_prot"/>
</dbReference>
<evidence type="ECO:0000313" key="4">
    <source>
        <dbReference type="EMBL" id="VAV84283.1"/>
    </source>
</evidence>
<dbReference type="PROSITE" id="PS01317">
    <property type="entry name" value="SSRP"/>
    <property type="match status" value="1"/>
</dbReference>
<dbReference type="PANTHER" id="PTHR30308">
    <property type="entry name" value="TMRNA-BINDING COMPONENT OF TRANS-TRANSLATION TAGGING COMPLEX"/>
    <property type="match status" value="1"/>
</dbReference>
<sequence length="152" mass="17701">MSQKMICQNRKAFHDYFIEEKFETGIVLKGSEVKSLRNGRANIKESYARILKGELFLVGAHISPYEQVDVASKPDPLRTRKLLVHKRELRKFIGKIKEEGYTLVPIKMYFRRGKAKVEIGLAKGKKLHDKRESIKRKDSDREMARALKKGRQ</sequence>
<reference evidence="4" key="1">
    <citation type="submission" date="2018-06" db="EMBL/GenBank/DDBJ databases">
        <authorList>
            <person name="Zhirakovskaya E."/>
        </authorList>
    </citation>
    <scope>NUCLEOTIDE SEQUENCE</scope>
</reference>
<accession>A0A3B0RI45</accession>
<dbReference type="EMBL" id="UOEA01000064">
    <property type="protein sequence ID" value="VAV84283.1"/>
    <property type="molecule type" value="Genomic_DNA"/>
</dbReference>
<protein>
    <submittedName>
        <fullName evidence="4">TmRNA-binding protein SmpB</fullName>
    </submittedName>
</protein>
<proteinExistence type="inferred from homology"/>
<gene>
    <name evidence="4" type="ORF">MNBD_DELTA01-1328</name>
</gene>
<dbReference type="PANTHER" id="PTHR30308:SF2">
    <property type="entry name" value="SSRA-BINDING PROTEIN"/>
    <property type="match status" value="1"/>
</dbReference>
<dbReference type="GO" id="GO:0005829">
    <property type="term" value="C:cytosol"/>
    <property type="evidence" value="ECO:0007669"/>
    <property type="project" value="TreeGrafter"/>
</dbReference>
<evidence type="ECO:0000256" key="2">
    <source>
        <dbReference type="ARBA" id="ARBA00022884"/>
    </source>
</evidence>
<evidence type="ECO:0000256" key="1">
    <source>
        <dbReference type="ARBA" id="ARBA00022490"/>
    </source>
</evidence>
<dbReference type="Pfam" id="PF01668">
    <property type="entry name" value="SmpB"/>
    <property type="match status" value="1"/>
</dbReference>
<dbReference type="AlphaFoldDB" id="A0A3B0RI45"/>
<keyword evidence="1" id="KW-0963">Cytoplasm</keyword>
<dbReference type="GO" id="GO:0003723">
    <property type="term" value="F:RNA binding"/>
    <property type="evidence" value="ECO:0007669"/>
    <property type="project" value="UniProtKB-KW"/>
</dbReference>
<dbReference type="InterPro" id="IPR020081">
    <property type="entry name" value="SsrA-bd_prot_CS"/>
</dbReference>
<dbReference type="HAMAP" id="MF_00023">
    <property type="entry name" value="SmpB"/>
    <property type="match status" value="1"/>
</dbReference>
<name>A0A3B0RI45_9ZZZZ</name>
<dbReference type="CDD" id="cd09294">
    <property type="entry name" value="SmpB"/>
    <property type="match status" value="1"/>
</dbReference>